<organism evidence="1 2">
    <name type="scientific">Terrimonas rubra</name>
    <dbReference type="NCBI Taxonomy" id="1035890"/>
    <lineage>
        <taxon>Bacteria</taxon>
        <taxon>Pseudomonadati</taxon>
        <taxon>Bacteroidota</taxon>
        <taxon>Chitinophagia</taxon>
        <taxon>Chitinophagales</taxon>
        <taxon>Chitinophagaceae</taxon>
        <taxon>Terrimonas</taxon>
    </lineage>
</organism>
<proteinExistence type="predicted"/>
<keyword evidence="2" id="KW-1185">Reference proteome</keyword>
<dbReference type="EMBL" id="JBHUOZ010000001">
    <property type="protein sequence ID" value="MFD2918707.1"/>
    <property type="molecule type" value="Genomic_DNA"/>
</dbReference>
<reference evidence="2" key="1">
    <citation type="journal article" date="2019" name="Int. J. Syst. Evol. Microbiol.">
        <title>The Global Catalogue of Microorganisms (GCM) 10K type strain sequencing project: providing services to taxonomists for standard genome sequencing and annotation.</title>
        <authorList>
            <consortium name="The Broad Institute Genomics Platform"/>
            <consortium name="The Broad Institute Genome Sequencing Center for Infectious Disease"/>
            <person name="Wu L."/>
            <person name="Ma J."/>
        </authorList>
    </citation>
    <scope>NUCLEOTIDE SEQUENCE [LARGE SCALE GENOMIC DNA]</scope>
    <source>
        <strain evidence="2">KCTC 23299</strain>
    </source>
</reference>
<name>A0ABW6A3S2_9BACT</name>
<protein>
    <submittedName>
        <fullName evidence="1">Uncharacterized protein</fullName>
    </submittedName>
</protein>
<dbReference type="RefSeq" id="WP_386095161.1">
    <property type="nucleotide sequence ID" value="NZ_JBHUOZ010000001.1"/>
</dbReference>
<evidence type="ECO:0000313" key="1">
    <source>
        <dbReference type="EMBL" id="MFD2918707.1"/>
    </source>
</evidence>
<gene>
    <name evidence="1" type="ORF">ACFS6H_03230</name>
</gene>
<sequence length="221" mass="24781">MAKDGIIIVEFYSSDQYIAEGLNKRHPVSLKSGQTTIKLTVLEVLSGDYQLTQVILRPDTILSEKEEYRLYIEDLNNKAFPPKFLNEKSRNWISGPITVKRNVTTDVSAFNYMITETKKTLVSYGCGPASWVYFNVSGLDSSTLYVRTTVKSLRSGSVTTYVLPIENGQVRVGHGMCSGAFYFKNAGDYEVTFTLTDQSYNKSITSRSLVFSQPVKATDEE</sequence>
<evidence type="ECO:0000313" key="2">
    <source>
        <dbReference type="Proteomes" id="UP001597511"/>
    </source>
</evidence>
<dbReference type="Proteomes" id="UP001597511">
    <property type="component" value="Unassembled WGS sequence"/>
</dbReference>
<comment type="caution">
    <text evidence="1">The sequence shown here is derived from an EMBL/GenBank/DDBJ whole genome shotgun (WGS) entry which is preliminary data.</text>
</comment>
<accession>A0ABW6A3S2</accession>